<dbReference type="Proteomes" id="UP000586031">
    <property type="component" value="Unassembled WGS sequence"/>
</dbReference>
<feature type="transmembrane region" description="Helical" evidence="1">
    <location>
        <begin position="92"/>
        <end position="113"/>
    </location>
</feature>
<organism evidence="2 3">
    <name type="scientific">Methanobacterium subterraneum</name>
    <dbReference type="NCBI Taxonomy" id="59277"/>
    <lineage>
        <taxon>Archaea</taxon>
        <taxon>Methanobacteriati</taxon>
        <taxon>Methanobacteriota</taxon>
        <taxon>Methanomada group</taxon>
        <taxon>Methanobacteria</taxon>
        <taxon>Methanobacteriales</taxon>
        <taxon>Methanobacteriaceae</taxon>
        <taxon>Methanobacterium</taxon>
    </lineage>
</organism>
<accession>A0A7J4TK92</accession>
<dbReference type="AlphaFoldDB" id="A0A7J4TK92"/>
<feature type="transmembrane region" description="Helical" evidence="1">
    <location>
        <begin position="143"/>
        <end position="163"/>
    </location>
</feature>
<feature type="transmembrane region" description="Helical" evidence="1">
    <location>
        <begin position="576"/>
        <end position="598"/>
    </location>
</feature>
<dbReference type="Pfam" id="PF09971">
    <property type="entry name" value="DUF2206"/>
    <property type="match status" value="1"/>
</dbReference>
<dbReference type="EMBL" id="DUHE01000154">
    <property type="protein sequence ID" value="HII84311.1"/>
    <property type="molecule type" value="Genomic_DNA"/>
</dbReference>
<sequence length="708" mass="81106">MFKKILSKKYFIIILLILLTDVLIFFNVPFFRSFAAILLITFLPGFLIIKSLNLNMDGIKIILLSIGSSLSFLMIYFVAFDYLSLSMGYLKPLSLIPVIVSLNVILVILTTIANRMDKDNEFNYSVIKSNLKSNLKFSNSEKLLLIPPIYFVALSFLGVYFMNYYNNNIIIVFLIVSIATYIILITYYSQKATNRLYLISIFLIGLSVIFLMPLRSIYITGADTNLEYYYFITTLSSSHWVITGSTSLDACLSISILPATYQILSNIKSEILFKFMFPIIISTIPLIIYIVSKKYLKNSYAFLAAFFFISQVLFINAAANTRTFMAILFVALIALVIFDDQIPDMKKMILFILFLFSCILSHYSTAYIIFAIFLISLMGMTIFSRKFESKSFLTVGVLVLFFCLIYFWYSQVTQEAFDSGVVFIVKSINNLNHMFIQESQSSAIQTATGANLNQSNLTYKVNFILNWLVLSILSFGVLSMIVKFRYFISIFENRLNFLKSKIEPLYFMIVCACFAVLIIVFTVPQITKGYDMTRTYSLTLVFLSVVFIIGNIIIAKIIKVVLKYLIKVNVNCEKTSYLLILIIILPFFFSVSGVNYVISGNPQSMIFSSSSDEYKSFYITDQESSSSKWINITMINRPILTDHWGRNRLVSQGEISFNRIVFFGEYKKLSNVYLYLRKNALTDYIGEYNNSSNIIYNSGDSEIGFFKL</sequence>
<feature type="transmembrane region" description="Helical" evidence="1">
    <location>
        <begin position="535"/>
        <end position="555"/>
    </location>
</feature>
<keyword evidence="1" id="KW-0472">Membrane</keyword>
<dbReference type="InterPro" id="IPR018701">
    <property type="entry name" value="DUF2206_membrane"/>
</dbReference>
<feature type="transmembrane region" description="Helical" evidence="1">
    <location>
        <begin position="348"/>
        <end position="379"/>
    </location>
</feature>
<feature type="transmembrane region" description="Helical" evidence="1">
    <location>
        <begin position="271"/>
        <end position="292"/>
    </location>
</feature>
<feature type="transmembrane region" description="Helical" evidence="1">
    <location>
        <begin position="9"/>
        <end position="26"/>
    </location>
</feature>
<evidence type="ECO:0000313" key="2">
    <source>
        <dbReference type="EMBL" id="HII84311.1"/>
    </source>
</evidence>
<feature type="transmembrane region" description="Helical" evidence="1">
    <location>
        <begin position="324"/>
        <end position="342"/>
    </location>
</feature>
<comment type="caution">
    <text evidence="2">The sequence shown here is derived from an EMBL/GenBank/DDBJ whole genome shotgun (WGS) entry which is preliminary data.</text>
</comment>
<feature type="transmembrane region" description="Helical" evidence="1">
    <location>
        <begin position="61"/>
        <end position="80"/>
    </location>
</feature>
<feature type="transmembrane region" description="Helical" evidence="1">
    <location>
        <begin position="464"/>
        <end position="484"/>
    </location>
</feature>
<evidence type="ECO:0000313" key="3">
    <source>
        <dbReference type="Proteomes" id="UP000586031"/>
    </source>
</evidence>
<feature type="transmembrane region" description="Helical" evidence="1">
    <location>
        <begin position="169"/>
        <end position="189"/>
    </location>
</feature>
<proteinExistence type="predicted"/>
<feature type="transmembrane region" description="Helical" evidence="1">
    <location>
        <begin position="298"/>
        <end position="317"/>
    </location>
</feature>
<feature type="transmembrane region" description="Helical" evidence="1">
    <location>
        <begin position="505"/>
        <end position="523"/>
    </location>
</feature>
<keyword evidence="1" id="KW-0812">Transmembrane</keyword>
<gene>
    <name evidence="2" type="ORF">HA271_05630</name>
</gene>
<reference evidence="3" key="1">
    <citation type="journal article" date="2020" name="bioRxiv">
        <title>A rank-normalized archaeal taxonomy based on genome phylogeny resolves widespread incomplete and uneven classifications.</title>
        <authorList>
            <person name="Rinke C."/>
            <person name="Chuvochina M."/>
            <person name="Mussig A.J."/>
            <person name="Chaumeil P.-A."/>
            <person name="Waite D.W."/>
            <person name="Whitman W.B."/>
            <person name="Parks D.H."/>
            <person name="Hugenholtz P."/>
        </authorList>
    </citation>
    <scope>NUCLEOTIDE SEQUENCE [LARGE SCALE GENOMIC DNA]</scope>
</reference>
<feature type="transmembrane region" description="Helical" evidence="1">
    <location>
        <begin position="391"/>
        <end position="409"/>
    </location>
</feature>
<name>A0A7J4TK92_9EURY</name>
<feature type="transmembrane region" description="Helical" evidence="1">
    <location>
        <begin position="32"/>
        <end position="49"/>
    </location>
</feature>
<keyword evidence="1" id="KW-1133">Transmembrane helix</keyword>
<feature type="transmembrane region" description="Helical" evidence="1">
    <location>
        <begin position="196"/>
        <end position="218"/>
    </location>
</feature>
<evidence type="ECO:0000256" key="1">
    <source>
        <dbReference type="SAM" id="Phobius"/>
    </source>
</evidence>
<protein>
    <submittedName>
        <fullName evidence="2">DUF2206 domain-containing protein</fullName>
    </submittedName>
</protein>
<feature type="transmembrane region" description="Helical" evidence="1">
    <location>
        <begin position="238"/>
        <end position="259"/>
    </location>
</feature>